<protein>
    <submittedName>
        <fullName evidence="2">CYFA0S04e05930g1_1</fullName>
    </submittedName>
</protein>
<organism evidence="2">
    <name type="scientific">Cyberlindnera fabianii</name>
    <name type="common">Yeast</name>
    <name type="synonym">Hansenula fabianii</name>
    <dbReference type="NCBI Taxonomy" id="36022"/>
    <lineage>
        <taxon>Eukaryota</taxon>
        <taxon>Fungi</taxon>
        <taxon>Dikarya</taxon>
        <taxon>Ascomycota</taxon>
        <taxon>Saccharomycotina</taxon>
        <taxon>Saccharomycetes</taxon>
        <taxon>Phaffomycetales</taxon>
        <taxon>Phaffomycetaceae</taxon>
        <taxon>Cyberlindnera</taxon>
    </lineage>
</organism>
<dbReference type="OrthoDB" id="429143at2759"/>
<dbReference type="SUPFAM" id="SSF51905">
    <property type="entry name" value="FAD/NAD(P)-binding domain"/>
    <property type="match status" value="1"/>
</dbReference>
<dbReference type="PANTHER" id="PTHR13847:SF279">
    <property type="entry name" value="FAD DEPENDENT OXIDOREDUCTASE DOMAIN-CONTAINING PROTEIN-RELATED"/>
    <property type="match status" value="1"/>
</dbReference>
<dbReference type="InterPro" id="IPR006076">
    <property type="entry name" value="FAD-dep_OxRdtase"/>
</dbReference>
<dbReference type="PANTHER" id="PTHR13847">
    <property type="entry name" value="SARCOSINE DEHYDROGENASE-RELATED"/>
    <property type="match status" value="1"/>
</dbReference>
<dbReference type="VEuPathDB" id="FungiDB:BON22_2517"/>
<gene>
    <name evidence="2" type="ORF">CYFA0S_04e05930g</name>
</gene>
<dbReference type="Gene3D" id="3.50.50.60">
    <property type="entry name" value="FAD/NAD(P)-binding domain"/>
    <property type="match status" value="1"/>
</dbReference>
<dbReference type="EMBL" id="LK052889">
    <property type="protein sequence ID" value="CDR40208.1"/>
    <property type="molecule type" value="Genomic_DNA"/>
</dbReference>
<dbReference type="GO" id="GO:0005737">
    <property type="term" value="C:cytoplasm"/>
    <property type="evidence" value="ECO:0007669"/>
    <property type="project" value="TreeGrafter"/>
</dbReference>
<dbReference type="Gene3D" id="3.30.9.10">
    <property type="entry name" value="D-Amino Acid Oxidase, subunit A, domain 2"/>
    <property type="match status" value="1"/>
</dbReference>
<name>A0A061AZN0_CYBFA</name>
<reference evidence="2" key="1">
    <citation type="journal article" date="2014" name="Genome Announc.">
        <title>Genome sequence of the yeast Cyberlindnera fabianii (Hansenula fabianii).</title>
        <authorList>
            <person name="Freel K.C."/>
            <person name="Sarilar V."/>
            <person name="Neuveglise C."/>
            <person name="Devillers H."/>
            <person name="Friedrich A."/>
            <person name="Schacherer J."/>
        </authorList>
    </citation>
    <scope>NUCLEOTIDE SEQUENCE</scope>
    <source>
        <strain evidence="2">YJS4271</strain>
    </source>
</reference>
<sequence length="478" mass="53871">MGNKDYLPKDNYTISFWLSEQTEFSRFRSTENIPKEVDTLIIGSGYAGTSTAYHLLEQDPNADVAIFEARNLCSGATGRNGGHVKPYIHRYYDLYTELIGEEGAAEIANSEYEHLWLLKDLVDEHKIDCDFFLTRACDVYPYKDDPRLVRDMKCYDRFMKSPYIREDLKKQVQVYYGDAARTISKNPNTEVAVTYPAASCWPWKLMMALLKKCVDKGLNLQANTMVTEATQRSDGKWVAKTADRGETICNKLVFATNGYTKALLSEFSNTIVPQKGVICRIVAKDKSTVPHLTNTYGLFTSLLKSDYLINRPDGSIVVGGQDDTMLDLSKSGEAALSEHFDCVDDSFVQEKAVEVWNDNYMQERFTTWKNTPTEVSHVWSGVLGFTNDYLPYVGELDCIGKKGAYICAGFHGHGMPRVLLSGKAIATCIATGKGIKEIPYTCPTGYFVSKKRIEGKNIHKEELLEYVKNKPTLLKARM</sequence>
<evidence type="ECO:0000313" key="2">
    <source>
        <dbReference type="EMBL" id="CDR40208.1"/>
    </source>
</evidence>
<feature type="domain" description="FAD dependent oxidoreductase" evidence="1">
    <location>
        <begin position="38"/>
        <end position="426"/>
    </location>
</feature>
<accession>A0A061AZN0</accession>
<dbReference type="Pfam" id="PF01266">
    <property type="entry name" value="DAO"/>
    <property type="match status" value="1"/>
</dbReference>
<evidence type="ECO:0000259" key="1">
    <source>
        <dbReference type="Pfam" id="PF01266"/>
    </source>
</evidence>
<dbReference type="PhylomeDB" id="A0A061AZN0"/>
<proteinExistence type="predicted"/>
<dbReference type="AlphaFoldDB" id="A0A061AZN0"/>
<dbReference type="InterPro" id="IPR036188">
    <property type="entry name" value="FAD/NAD-bd_sf"/>
</dbReference>